<proteinExistence type="predicted"/>
<reference evidence="8" key="2">
    <citation type="submission" date="2018-07" db="EMBL/GenBank/DDBJ databases">
        <authorList>
            <person name="Quirk P.G."/>
            <person name="Krulwich T.A."/>
        </authorList>
    </citation>
    <scope>NUCLEOTIDE SEQUENCE</scope>
</reference>
<reference evidence="7" key="1">
    <citation type="submission" date="2018-04" db="EMBL/GenBank/DDBJ databases">
        <authorList>
            <person name="Go L.Y."/>
            <person name="Mitchell J.A."/>
        </authorList>
    </citation>
    <scope>NUCLEOTIDE SEQUENCE</scope>
    <source>
        <tissue evidence="7">Whole organism</tissue>
    </source>
</reference>
<evidence type="ECO:0000256" key="1">
    <source>
        <dbReference type="ARBA" id="ARBA00022669"/>
    </source>
</evidence>
<dbReference type="SMART" id="SM00494">
    <property type="entry name" value="ChtBD2"/>
    <property type="match status" value="4"/>
</dbReference>
<dbReference type="Gene3D" id="2.170.140.10">
    <property type="entry name" value="Chitin binding domain"/>
    <property type="match status" value="4"/>
</dbReference>
<dbReference type="Pfam" id="PF01607">
    <property type="entry name" value="CBM_14"/>
    <property type="match status" value="4"/>
</dbReference>
<dbReference type="OMA" id="HYYLCYK"/>
<evidence type="ECO:0000313" key="8">
    <source>
        <dbReference type="EMBL" id="SSX23509.1"/>
    </source>
</evidence>
<dbReference type="EMBL" id="UFQT01000360">
    <property type="protein sequence ID" value="SSX23509.1"/>
    <property type="molecule type" value="Genomic_DNA"/>
</dbReference>
<dbReference type="InterPro" id="IPR002557">
    <property type="entry name" value="Chitin-bd_dom"/>
</dbReference>
<name>A0A336KJU8_CULSO</name>
<dbReference type="GO" id="GO:0008061">
    <property type="term" value="F:chitin binding"/>
    <property type="evidence" value="ECO:0007669"/>
    <property type="project" value="UniProtKB-KW"/>
</dbReference>
<dbReference type="VEuPathDB" id="VectorBase:CSON009199"/>
<dbReference type="AlphaFoldDB" id="A0A336KJU8"/>
<evidence type="ECO:0000256" key="4">
    <source>
        <dbReference type="ARBA" id="ARBA00023157"/>
    </source>
</evidence>
<feature type="domain" description="Chitin-binding type-2" evidence="6">
    <location>
        <begin position="43"/>
        <end position="101"/>
    </location>
</feature>
<dbReference type="InterPro" id="IPR051940">
    <property type="entry name" value="Chitin_bind-dev_reg"/>
</dbReference>
<protein>
    <submittedName>
        <fullName evidence="7">CSON009199 protein</fullName>
    </submittedName>
</protein>
<dbReference type="PANTHER" id="PTHR23301">
    <property type="entry name" value="CHITIN BINDING PERITROPHIN-A"/>
    <property type="match status" value="1"/>
</dbReference>
<dbReference type="InterPro" id="IPR036508">
    <property type="entry name" value="Chitin-bd_dom_sf"/>
</dbReference>
<gene>
    <name evidence="7" type="primary">CSON009199</name>
</gene>
<evidence type="ECO:0000313" key="7">
    <source>
        <dbReference type="EMBL" id="SSX03143.1"/>
    </source>
</evidence>
<evidence type="ECO:0000256" key="2">
    <source>
        <dbReference type="ARBA" id="ARBA00022729"/>
    </source>
</evidence>
<dbReference type="PANTHER" id="PTHR23301:SF0">
    <property type="entry name" value="CHITIN-BINDING TYPE-2 DOMAIN-CONTAINING PROTEIN-RELATED"/>
    <property type="match status" value="1"/>
</dbReference>
<dbReference type="PROSITE" id="PS50940">
    <property type="entry name" value="CHIT_BIND_II"/>
    <property type="match status" value="4"/>
</dbReference>
<keyword evidence="4" id="KW-1015">Disulfide bond</keyword>
<feature type="domain" description="Chitin-binding type-2" evidence="6">
    <location>
        <begin position="104"/>
        <end position="155"/>
    </location>
</feature>
<accession>A0A336KJU8</accession>
<keyword evidence="1" id="KW-0147">Chitin-binding</keyword>
<evidence type="ECO:0000259" key="6">
    <source>
        <dbReference type="PROSITE" id="PS50940"/>
    </source>
</evidence>
<feature type="domain" description="Chitin-binding type-2" evidence="6">
    <location>
        <begin position="157"/>
        <end position="215"/>
    </location>
</feature>
<evidence type="ECO:0000256" key="3">
    <source>
        <dbReference type="ARBA" id="ARBA00022737"/>
    </source>
</evidence>
<dbReference type="SUPFAM" id="SSF57625">
    <property type="entry name" value="Invertebrate chitin-binding proteins"/>
    <property type="match status" value="4"/>
</dbReference>
<keyword evidence="3" id="KW-0677">Repeat</keyword>
<sequence>MKSKCPERLCDIKQNFKFYNLHSKGIALILGLCLTGFLQISEAVECKDGETFIPYPKDCSKYYSCVNGVGYEQKCPDGFWFNPANKYCDYPSNIDEKYCPKYECPVGGIDYLPTPYACNEYVLCFDGTPVPQTCAEGLEFDPLIKKCVLIESSTCEILNCPEDSDELVFLPNKKDCGSYYICVKGQPVPQSCADGLHWSVANSRCESNETAGCNAQSFKIALAAMEPIPASTTFSIACPFFGIHFLPSPTECEYYFGCNNGKSHLFECPAGTAWDQTKKTCVYKNLVERCFYKY</sequence>
<feature type="domain" description="Chitin-binding type-2" evidence="6">
    <location>
        <begin position="235"/>
        <end position="292"/>
    </location>
</feature>
<keyword evidence="2" id="KW-0732">Signal</keyword>
<dbReference type="EMBL" id="UFQS01000360">
    <property type="protein sequence ID" value="SSX03143.1"/>
    <property type="molecule type" value="Genomic_DNA"/>
</dbReference>
<dbReference type="GO" id="GO:0005576">
    <property type="term" value="C:extracellular region"/>
    <property type="evidence" value="ECO:0007669"/>
    <property type="project" value="InterPro"/>
</dbReference>
<evidence type="ECO:0000256" key="5">
    <source>
        <dbReference type="ARBA" id="ARBA00023180"/>
    </source>
</evidence>
<organism evidence="7">
    <name type="scientific">Culicoides sonorensis</name>
    <name type="common">Biting midge</name>
    <dbReference type="NCBI Taxonomy" id="179676"/>
    <lineage>
        <taxon>Eukaryota</taxon>
        <taxon>Metazoa</taxon>
        <taxon>Ecdysozoa</taxon>
        <taxon>Arthropoda</taxon>
        <taxon>Hexapoda</taxon>
        <taxon>Insecta</taxon>
        <taxon>Pterygota</taxon>
        <taxon>Neoptera</taxon>
        <taxon>Endopterygota</taxon>
        <taxon>Diptera</taxon>
        <taxon>Nematocera</taxon>
        <taxon>Chironomoidea</taxon>
        <taxon>Ceratopogonidae</taxon>
        <taxon>Ceratopogoninae</taxon>
        <taxon>Culicoides</taxon>
        <taxon>Monoculicoides</taxon>
    </lineage>
</organism>
<keyword evidence="5" id="KW-0325">Glycoprotein</keyword>